<dbReference type="eggNOG" id="arCOG07056">
    <property type="taxonomic scope" value="Archaea"/>
</dbReference>
<reference key="2">
    <citation type="submission" date="2011-03" db="EMBL/GenBank/DDBJ databases">
        <title>Complete genome sequence of the thermoacidophilic crenarchaeon Thermoproteus uzoniensis 768-20.</title>
        <authorList>
            <person name="Mardanov A.V."/>
            <person name="Gumerov V.M."/>
            <person name="Beletsky A.V."/>
            <person name="Prokofeva M.I."/>
            <person name="Bonch-Osmolovskaya E.A."/>
            <person name="Ravin N.V."/>
            <person name="Skryabin K.G."/>
        </authorList>
    </citation>
    <scope>NUCLEOTIDE SEQUENCE</scope>
    <source>
        <strain>768-20</strain>
    </source>
</reference>
<reference evidence="1 2" key="1">
    <citation type="journal article" date="2011" name="J. Bacteriol.">
        <title>Complete genome sequence of the thermoacidophilic crenarchaeon Thermoproteus uzoniensis 768-20.</title>
        <authorList>
            <person name="Mardanov A.V."/>
            <person name="Gumerov V.M."/>
            <person name="Beletsky A.V."/>
            <person name="Prokofeva M.I."/>
            <person name="Bonch-Osmolovskaya E.A."/>
            <person name="Ravin N.V."/>
            <person name="Skryabin K.G."/>
        </authorList>
    </citation>
    <scope>NUCLEOTIDE SEQUENCE [LARGE SCALE GENOMIC DNA]</scope>
    <source>
        <strain evidence="1 2">768-20</strain>
    </source>
</reference>
<dbReference type="KEGG" id="tuz:TUZN_1094"/>
<protein>
    <submittedName>
        <fullName evidence="1">Uncharacterized protein</fullName>
    </submittedName>
</protein>
<dbReference type="AlphaFoldDB" id="F2L092"/>
<evidence type="ECO:0000313" key="1">
    <source>
        <dbReference type="EMBL" id="AEA12574.1"/>
    </source>
</evidence>
<accession>F2L092</accession>
<dbReference type="STRING" id="999630.TUZN_1094"/>
<keyword evidence="2" id="KW-1185">Reference proteome</keyword>
<sequence length="78" mass="8297">MICALVLTPDPAALGVLELLKPDYVFLAYRGRALAEAARRLGDVRICTYLPGEVPPGFKAAGPLSFLEACRGKPAIVL</sequence>
<evidence type="ECO:0000313" key="2">
    <source>
        <dbReference type="Proteomes" id="UP000008138"/>
    </source>
</evidence>
<dbReference type="RefSeq" id="WP_013679910.1">
    <property type="nucleotide sequence ID" value="NC_015315.1"/>
</dbReference>
<name>F2L092_THEU7</name>
<organism evidence="1 2">
    <name type="scientific">Thermoproteus uzoniensis (strain 768-20)</name>
    <dbReference type="NCBI Taxonomy" id="999630"/>
    <lineage>
        <taxon>Archaea</taxon>
        <taxon>Thermoproteota</taxon>
        <taxon>Thermoprotei</taxon>
        <taxon>Thermoproteales</taxon>
        <taxon>Thermoproteaceae</taxon>
        <taxon>Thermoproteus</taxon>
    </lineage>
</organism>
<dbReference type="HOGENOM" id="CLU_2550484_0_0_2"/>
<gene>
    <name evidence="1" type="ordered locus">TUZN_1094</name>
</gene>
<dbReference type="Proteomes" id="UP000008138">
    <property type="component" value="Chromosome"/>
</dbReference>
<proteinExistence type="predicted"/>
<dbReference type="GeneID" id="10360623"/>
<dbReference type="EMBL" id="CP002590">
    <property type="protein sequence ID" value="AEA12574.1"/>
    <property type="molecule type" value="Genomic_DNA"/>
</dbReference>